<proteinExistence type="predicted"/>
<dbReference type="InterPro" id="IPR039437">
    <property type="entry name" value="FrzH/put_lumazine-bd"/>
</dbReference>
<dbReference type="RefSeq" id="WP_126638073.1">
    <property type="nucleotide sequence ID" value="NZ_BIFH01000019.1"/>
</dbReference>
<dbReference type="EMBL" id="BIFH01000019">
    <property type="protein sequence ID" value="GCD95978.1"/>
    <property type="molecule type" value="Genomic_DNA"/>
</dbReference>
<name>A0A401YN11_9ACTN</name>
<gene>
    <name evidence="1" type="ORF">EHYA_03662</name>
</gene>
<dbReference type="Pfam" id="PF12893">
    <property type="entry name" value="Lumazine_bd_2"/>
    <property type="match status" value="1"/>
</dbReference>
<dbReference type="Gene3D" id="3.10.450.50">
    <property type="match status" value="1"/>
</dbReference>
<comment type="caution">
    <text evidence="1">The sequence shown here is derived from an EMBL/GenBank/DDBJ whole genome shotgun (WGS) entry which is preliminary data.</text>
</comment>
<protein>
    <submittedName>
        <fullName evidence="1">Dehydrogenase</fullName>
    </submittedName>
</protein>
<dbReference type="InterPro" id="IPR032710">
    <property type="entry name" value="NTF2-like_dom_sf"/>
</dbReference>
<sequence>MTSSHPRPHAHTHPDHEGVHAAVLSYVRAVTAGDGDAVRAVFRPDAHMWGHLGERFVSAPIEEFCAVVAAESGEREWSARYSWEIRSIEVNGEVAVAVLEESGYQGADFVNHFSLVRTDGRWLIAGKTFHSPAG</sequence>
<dbReference type="OrthoDB" id="4556332at2"/>
<dbReference type="AlphaFoldDB" id="A0A401YN11"/>
<evidence type="ECO:0000313" key="2">
    <source>
        <dbReference type="Proteomes" id="UP000286931"/>
    </source>
</evidence>
<evidence type="ECO:0000313" key="1">
    <source>
        <dbReference type="EMBL" id="GCD95978.1"/>
    </source>
</evidence>
<keyword evidence="2" id="KW-1185">Reference proteome</keyword>
<reference evidence="1 2" key="1">
    <citation type="submission" date="2018-12" db="EMBL/GenBank/DDBJ databases">
        <title>Draft genome sequence of Embleya hyalina NBRC 13850T.</title>
        <authorList>
            <person name="Komaki H."/>
            <person name="Hosoyama A."/>
            <person name="Kimura A."/>
            <person name="Ichikawa N."/>
            <person name="Tamura T."/>
        </authorList>
    </citation>
    <scope>NUCLEOTIDE SEQUENCE [LARGE SCALE GENOMIC DNA]</scope>
    <source>
        <strain evidence="1 2">NBRC 13850</strain>
    </source>
</reference>
<dbReference type="SUPFAM" id="SSF54427">
    <property type="entry name" value="NTF2-like"/>
    <property type="match status" value="1"/>
</dbReference>
<organism evidence="1 2">
    <name type="scientific">Embleya hyalina</name>
    <dbReference type="NCBI Taxonomy" id="516124"/>
    <lineage>
        <taxon>Bacteria</taxon>
        <taxon>Bacillati</taxon>
        <taxon>Actinomycetota</taxon>
        <taxon>Actinomycetes</taxon>
        <taxon>Kitasatosporales</taxon>
        <taxon>Streptomycetaceae</taxon>
        <taxon>Embleya</taxon>
    </lineage>
</organism>
<dbReference type="Proteomes" id="UP000286931">
    <property type="component" value="Unassembled WGS sequence"/>
</dbReference>
<accession>A0A401YN11</accession>